<name>A0A124G2M6_9EURY</name>
<dbReference type="PATRIC" id="fig|301375.6.peg.486"/>
<sequence length="266" mass="30284">MGLNNTKYFALLRRYRTQRTISISAGIFIIGLAFLALSAYLSDHPVWQSIIMNLGSLCVVSIVVTLIWELFAKNAFLNEVETILNFNEDLRTTGLCRASNDYLSIIDWEKQLAKVSNLDILVIYANTWRQTPAIHETLRILGDNADVKVRLVVPDPEDGKLMGELGQRLNKNSNDIKSSIKEAVGEYKSIFSKNLSVWYLSSAPLFAMYRLDDTIVLTLYSHRRDREKVPTFIFRNGGTMYEFLVKEFDTFVDEDFGLSRTDTIGG</sequence>
<comment type="caution">
    <text evidence="2">The sequence shown here is derived from an EMBL/GenBank/DDBJ whole genome shotgun (WGS) entry which is preliminary data.</text>
</comment>
<evidence type="ECO:0000256" key="1">
    <source>
        <dbReference type="SAM" id="Phobius"/>
    </source>
</evidence>
<reference evidence="3" key="1">
    <citation type="journal article" date="2015" name="MBio">
        <title>Genome-Resolved Metagenomic Analysis Reveals Roles for Candidate Phyla and Other Microbial Community Members in Biogeochemical Transformations in Oil Reservoirs.</title>
        <authorList>
            <person name="Hu P."/>
            <person name="Tom L."/>
            <person name="Singh A."/>
            <person name="Thomas B.C."/>
            <person name="Baker B.J."/>
            <person name="Piceno Y.M."/>
            <person name="Andersen G.L."/>
            <person name="Banfield J.F."/>
        </authorList>
    </citation>
    <scope>NUCLEOTIDE SEQUENCE [LARGE SCALE GENOMIC DNA]</scope>
</reference>
<dbReference type="EMBL" id="LGHB01000055">
    <property type="protein sequence ID" value="KUK94286.1"/>
    <property type="molecule type" value="Genomic_DNA"/>
</dbReference>
<protein>
    <submittedName>
        <fullName evidence="2">Uncharacterized protein</fullName>
    </submittedName>
</protein>
<keyword evidence="1" id="KW-1133">Transmembrane helix</keyword>
<keyword evidence="1" id="KW-0812">Transmembrane</keyword>
<gene>
    <name evidence="2" type="ORF">XE07_2192</name>
</gene>
<keyword evidence="1" id="KW-0472">Membrane</keyword>
<evidence type="ECO:0000313" key="2">
    <source>
        <dbReference type="EMBL" id="KUK94286.1"/>
    </source>
</evidence>
<feature type="transmembrane region" description="Helical" evidence="1">
    <location>
        <begin position="21"/>
        <end position="41"/>
    </location>
</feature>
<proteinExistence type="predicted"/>
<organism evidence="2 3">
    <name type="scientific">Methanothrix harundinacea</name>
    <dbReference type="NCBI Taxonomy" id="301375"/>
    <lineage>
        <taxon>Archaea</taxon>
        <taxon>Methanobacteriati</taxon>
        <taxon>Methanobacteriota</taxon>
        <taxon>Stenosarchaea group</taxon>
        <taxon>Methanomicrobia</taxon>
        <taxon>Methanotrichales</taxon>
        <taxon>Methanotrichaceae</taxon>
        <taxon>Methanothrix</taxon>
    </lineage>
</organism>
<dbReference type="Proteomes" id="UP000053961">
    <property type="component" value="Unassembled WGS sequence"/>
</dbReference>
<evidence type="ECO:0000313" key="3">
    <source>
        <dbReference type="Proteomes" id="UP000053961"/>
    </source>
</evidence>
<dbReference type="AlphaFoldDB" id="A0A124G2M6"/>
<feature type="transmembrane region" description="Helical" evidence="1">
    <location>
        <begin position="47"/>
        <end position="68"/>
    </location>
</feature>
<accession>A0A124G2M6</accession>